<dbReference type="EMBL" id="AZAJ01000001">
    <property type="protein sequence ID" value="ETA68434.1"/>
    <property type="molecule type" value="Genomic_DNA"/>
</dbReference>
<dbReference type="RefSeq" id="WP_023845569.1">
    <property type="nucleotide sequence ID" value="NZ_AZAJ01000001.1"/>
</dbReference>
<proteinExistence type="predicted"/>
<dbReference type="Proteomes" id="UP000019483">
    <property type="component" value="Unassembled WGS sequence"/>
</dbReference>
<protein>
    <submittedName>
        <fullName evidence="1">Uncharacterized protein</fullName>
    </submittedName>
</protein>
<evidence type="ECO:0000313" key="1">
    <source>
        <dbReference type="EMBL" id="ETA68434.1"/>
    </source>
</evidence>
<organism evidence="1 2">
    <name type="scientific">Methanolobus tindarius DSM 2278</name>
    <dbReference type="NCBI Taxonomy" id="1090322"/>
    <lineage>
        <taxon>Archaea</taxon>
        <taxon>Methanobacteriati</taxon>
        <taxon>Methanobacteriota</taxon>
        <taxon>Stenosarchaea group</taxon>
        <taxon>Methanomicrobia</taxon>
        <taxon>Methanosarcinales</taxon>
        <taxon>Methanosarcinaceae</taxon>
        <taxon>Methanolobus</taxon>
    </lineage>
</organism>
<dbReference type="STRING" id="1090322.MettiDRAFT_1905"/>
<dbReference type="AlphaFoldDB" id="W9DPV5"/>
<dbReference type="OrthoDB" id="136081at2157"/>
<evidence type="ECO:0000313" key="2">
    <source>
        <dbReference type="Proteomes" id="UP000019483"/>
    </source>
</evidence>
<comment type="caution">
    <text evidence="1">The sequence shown here is derived from an EMBL/GenBank/DDBJ whole genome shotgun (WGS) entry which is preliminary data.</text>
</comment>
<keyword evidence="2" id="KW-1185">Reference proteome</keyword>
<name>W9DPV5_METTI</name>
<sequence length="282" mass="32481">MVVTNKIWKSLLILFLSTLLIINYSSAATELFQEFTEDSHFIASRGSLPDTIDQEWNNTIQDCWLNITSPSYYKFDESINSIGNRNEVLTVYLGSAYEGQINDSRIDEIYSKIGSYCEENSGISDVPVVFLWDEDEEDLTYEYDPDAFENIKNDPDFVAARGIVPIFEDENEWSNWSDSVFEARQIDELDQYYTHNGGPILSYGFNRYSGYIRIGVDKTSPEKVTDSSINEIYQIVKDHFEEEGVSDIPVVFMWFEPPTEDSSGFSSIMLVMCILILTRFRK</sequence>
<gene>
    <name evidence="1" type="ORF">MettiDRAFT_1905</name>
</gene>
<reference evidence="1 2" key="1">
    <citation type="submission" date="2013-08" db="EMBL/GenBank/DDBJ databases">
        <authorList>
            <consortium name="DOE Joint Genome Institute"/>
            <person name="Eisen J."/>
            <person name="Huntemann M."/>
            <person name="Han J."/>
            <person name="Chen A."/>
            <person name="Kyrpides N."/>
            <person name="Mavromatis K."/>
            <person name="Markowitz V."/>
            <person name="Palaniappan K."/>
            <person name="Ivanova N."/>
            <person name="Schaumberg A."/>
            <person name="Pati A."/>
            <person name="Liolios K."/>
            <person name="Nordberg H.P."/>
            <person name="Cantor M.N."/>
            <person name="Hua S.X."/>
            <person name="Woyke T."/>
        </authorList>
    </citation>
    <scope>NUCLEOTIDE SEQUENCE [LARGE SCALE GENOMIC DNA]</scope>
    <source>
        <strain evidence="1 2">DSM 2278</strain>
    </source>
</reference>
<accession>W9DPV5</accession>